<keyword evidence="6" id="KW-0496">Mitochondrion</keyword>
<comment type="subcellular location">
    <subcellularLocation>
        <location evidence="1">Membrane</location>
        <topology evidence="1">Multi-pass membrane protein</topology>
    </subcellularLocation>
</comment>
<organism evidence="13">
    <name type="scientific">Talaromyces marneffei PM1</name>
    <dbReference type="NCBI Taxonomy" id="1077442"/>
    <lineage>
        <taxon>Eukaryota</taxon>
        <taxon>Fungi</taxon>
        <taxon>Dikarya</taxon>
        <taxon>Ascomycota</taxon>
        <taxon>Pezizomycotina</taxon>
        <taxon>Eurotiomycetes</taxon>
        <taxon>Eurotiomycetidae</taxon>
        <taxon>Eurotiales</taxon>
        <taxon>Trichocomaceae</taxon>
        <taxon>Talaromyces</taxon>
        <taxon>Talaromyces sect. Talaromyces</taxon>
    </lineage>
</organism>
<keyword evidence="3" id="KW-0813">Transport</keyword>
<keyword evidence="4 9" id="KW-0812">Transmembrane</keyword>
<name>A0A093Y6S4_TALMA</name>
<evidence type="ECO:0000256" key="10">
    <source>
        <dbReference type="SAM" id="MobiDB-lite"/>
    </source>
</evidence>
<feature type="region of interest" description="Disordered" evidence="10">
    <location>
        <begin position="356"/>
        <end position="402"/>
    </location>
</feature>
<feature type="repeat" description="Solcar" evidence="9">
    <location>
        <begin position="236"/>
        <end position="325"/>
    </location>
</feature>
<protein>
    <submittedName>
        <fullName evidence="13">tRNA wybutosine-synthesizing protein 2</fullName>
    </submittedName>
</protein>
<evidence type="ECO:0000256" key="5">
    <source>
        <dbReference type="ARBA" id="ARBA00022737"/>
    </source>
</evidence>
<evidence type="ECO:0000256" key="4">
    <source>
        <dbReference type="ARBA" id="ARBA00022692"/>
    </source>
</evidence>
<feature type="domain" description="SAM-dependent methyltransferase TRM5/TYW2-type" evidence="12">
    <location>
        <begin position="472"/>
        <end position="795"/>
    </location>
</feature>
<evidence type="ECO:0000259" key="12">
    <source>
        <dbReference type="PROSITE" id="PS51684"/>
    </source>
</evidence>
<dbReference type="InterPro" id="IPR023395">
    <property type="entry name" value="MCP_dom_sf"/>
</dbReference>
<dbReference type="InterPro" id="IPR030382">
    <property type="entry name" value="MeTrfase_TRM5/TYW2"/>
</dbReference>
<dbReference type="PROSITE" id="PS51684">
    <property type="entry name" value="SAM_MT_TRM5_TYW2"/>
    <property type="match status" value="1"/>
</dbReference>
<dbReference type="AlphaFoldDB" id="A0A093Y6S4"/>
<reference evidence="13" key="1">
    <citation type="journal article" date="2014" name="PLoS Genet.">
        <title>Signature Gene Expression Reveals Novel Clues to the Molecular Mechanisms of Dimorphic Transition in Penicillium marneffei.</title>
        <authorList>
            <person name="Yang E."/>
            <person name="Wang G."/>
            <person name="Cai J."/>
            <person name="Woo P.C."/>
            <person name="Lau S.K."/>
            <person name="Yuen K.-Y."/>
            <person name="Chow W.-N."/>
            <person name="Lin X."/>
        </authorList>
    </citation>
    <scope>NUCLEOTIDE SEQUENCE [LARGE SCALE GENOMIC DNA]</scope>
    <source>
        <strain evidence="13">PM1</strain>
    </source>
</reference>
<proteinExistence type="inferred from homology"/>
<feature type="transmembrane region" description="Helical" evidence="11">
    <location>
        <begin position="78"/>
        <end position="101"/>
    </location>
</feature>
<dbReference type="Gene3D" id="1.50.40.10">
    <property type="entry name" value="Mitochondrial carrier domain"/>
    <property type="match status" value="2"/>
</dbReference>
<comment type="caution">
    <text evidence="13">The sequence shown here is derived from an EMBL/GenBank/DDBJ whole genome shotgun (WGS) entry which is preliminary data.</text>
</comment>
<evidence type="ECO:0000256" key="1">
    <source>
        <dbReference type="ARBA" id="ARBA00004141"/>
    </source>
</evidence>
<evidence type="ECO:0000256" key="11">
    <source>
        <dbReference type="SAM" id="Phobius"/>
    </source>
</evidence>
<keyword evidence="7 11" id="KW-1133">Transmembrane helix</keyword>
<dbReference type="HOGENOM" id="CLU_352392_0_0_1"/>
<sequence>MADNKNTPEPLVSSPWRRSLYAGAVAGFTVDLSLYPLDTIKTRLQKARQSVSSAAKDTPHKINASATKPPAFRQIVRGIYAGLPSVLFGSAPSAAFFFITYDGMKRYLLPADTQQATKAQMFIAHSTASTFGEITACIIRVPTEVIKQRAQAGLFGGSSLRALTDILAVRHGGAGYLQMIRELYRGTGITIAREIPFTILQFTMWEAMKNRYARWTSESNDSSDGYASERTASGHIPAAPSAVFGSIAGGIAAGLTTPLDVIKTRVMLARREEGTANHIRVSDVVRRILKEEGLGALWRGIGPRTTAIALGGAIFLGSYQWTSNTLEEDENLFFLIIQTGKTSTGIDKDMTYSVSTEMSEHLQQNQESANDPQSMSEGINRPVRSNKKDGKKKKEKKDSAMNPLQQGIQQFLHEHNSSDAIIFRLPKRYTIYQPMLLLSANVFTAPPEWAERYASLSETDRQKLYASIVEAFNTKGQTITHMAMNAPIQLTNSQGNENHMRSPNGLVPLYGDFGELLDYDHNPSQQDLADAFWVHTAQNGGIIQYWAPLYTMFSRGNITEKARILGIEGHFTGLDESSLKGQRIEDVSVVDLYAGIGYFVFSYLKRGVRRVWGWELNTWSVEGLRRGCTENGWGCRVVPLVQGGHGTLPSVLDDGSLEDLVNELRDDVRVVIFQGDNQSAPAIMERIQSELEKRGQWAAVRHVNLGLLPSSRPTWDTSLKLLDRKYGGWTHVHENVDVAEIGKMRDEIVAEYVNLAEQLNGVDMGALTIGCDHVEEVKTYAPGVMHCVFDIQIDFEER</sequence>
<evidence type="ECO:0000256" key="8">
    <source>
        <dbReference type="ARBA" id="ARBA00023136"/>
    </source>
</evidence>
<dbReference type="InterPro" id="IPR018108">
    <property type="entry name" value="MCP_transmembrane"/>
</dbReference>
<dbReference type="EMBL" id="JPOX01000001">
    <property type="protein sequence ID" value="KFX53183.1"/>
    <property type="molecule type" value="Genomic_DNA"/>
</dbReference>
<evidence type="ECO:0000313" key="13">
    <source>
        <dbReference type="EMBL" id="KFX53183.1"/>
    </source>
</evidence>
<feature type="transmembrane region" description="Helical" evidence="11">
    <location>
        <begin position="20"/>
        <end position="37"/>
    </location>
</feature>
<feature type="compositionally biased region" description="Polar residues" evidence="10">
    <location>
        <begin position="356"/>
        <end position="377"/>
    </location>
</feature>
<feature type="repeat" description="Solcar" evidence="9">
    <location>
        <begin position="14"/>
        <end position="107"/>
    </location>
</feature>
<dbReference type="eggNOG" id="KOG1227">
    <property type="taxonomic scope" value="Eukaryota"/>
</dbReference>
<dbReference type="Pfam" id="PF00153">
    <property type="entry name" value="Mito_carr"/>
    <property type="match status" value="3"/>
</dbReference>
<feature type="repeat" description="Solcar" evidence="9">
    <location>
        <begin position="120"/>
        <end position="211"/>
    </location>
</feature>
<keyword evidence="5" id="KW-0677">Repeat</keyword>
<dbReference type="Gene3D" id="3.40.50.150">
    <property type="entry name" value="Vaccinia Virus protein VP39"/>
    <property type="match status" value="1"/>
</dbReference>
<evidence type="ECO:0000256" key="3">
    <source>
        <dbReference type="ARBA" id="ARBA00022448"/>
    </source>
</evidence>
<keyword evidence="8 9" id="KW-0472">Membrane</keyword>
<accession>A0A093Y6S4</accession>
<keyword evidence="6" id="KW-0999">Mitochondrion inner membrane</keyword>
<dbReference type="PROSITE" id="PS50920">
    <property type="entry name" value="SOLCAR"/>
    <property type="match status" value="3"/>
</dbReference>
<dbReference type="SUPFAM" id="SSF103506">
    <property type="entry name" value="Mitochondrial carrier"/>
    <property type="match status" value="1"/>
</dbReference>
<dbReference type="PANTHER" id="PTHR45667">
    <property type="entry name" value="S-ADENOSYLMETHIONINE MITOCHONDRIAL CARRIER PROTEIN"/>
    <property type="match status" value="1"/>
</dbReference>
<evidence type="ECO:0000256" key="6">
    <source>
        <dbReference type="ARBA" id="ARBA00022792"/>
    </source>
</evidence>
<evidence type="ECO:0000256" key="9">
    <source>
        <dbReference type="PROSITE-ProRule" id="PRU00282"/>
    </source>
</evidence>
<evidence type="ECO:0000256" key="2">
    <source>
        <dbReference type="ARBA" id="ARBA00006375"/>
    </source>
</evidence>
<evidence type="ECO:0000256" key="7">
    <source>
        <dbReference type="ARBA" id="ARBA00022989"/>
    </source>
</evidence>
<gene>
    <name evidence="13" type="ORF">GQ26_0010570</name>
</gene>
<comment type="similarity">
    <text evidence="2">Belongs to the mitochondrial carrier (TC 2.A.29) family.</text>
</comment>
<dbReference type="InterPro" id="IPR029063">
    <property type="entry name" value="SAM-dependent_MTases_sf"/>
</dbReference>
<dbReference type="GO" id="GO:0016020">
    <property type="term" value="C:membrane"/>
    <property type="evidence" value="ECO:0007669"/>
    <property type="project" value="UniProtKB-SubCell"/>
</dbReference>
<dbReference type="SUPFAM" id="SSF53335">
    <property type="entry name" value="S-adenosyl-L-methionine-dependent methyltransferases"/>
    <property type="match status" value="1"/>
</dbReference>